<evidence type="ECO:0000313" key="3">
    <source>
        <dbReference type="Proteomes" id="UP000078397"/>
    </source>
</evidence>
<protein>
    <submittedName>
        <fullName evidence="2">Regulator of chromosome condensation (RCC1)-like protein</fullName>
    </submittedName>
</protein>
<dbReference type="InterPro" id="IPR000408">
    <property type="entry name" value="Reg_chr_condens"/>
</dbReference>
<name>A0A179FZD6_METCM</name>
<dbReference type="Proteomes" id="UP000078397">
    <property type="component" value="Unassembled WGS sequence"/>
</dbReference>
<gene>
    <name evidence="2" type="ORF">VFPPC_03400</name>
</gene>
<dbReference type="InterPro" id="IPR051553">
    <property type="entry name" value="Ran_GTPase-activating"/>
</dbReference>
<dbReference type="STRING" id="1380566.A0A179FZD6"/>
<sequence>MDLYAAGFNAWNQLSFEPPSGDDTEPDDLSTFTKVLGDEHLERPRAGLYYTLVRGSSKNFCAGKSLDAGDDEQLQQTYRVTQAANGMTLGFDTQQASAKNIDEKPGGPNQHALTLYPTYDDFLSKSNSTSWPCQGQVCEVASFDAGFLVLYQDGSVATLGDPRYQDCLARDTSKVPGDQPGLVPDLLDLGDPIKHVTAGGYCLAALTTSGSLYVWGQKSAGDKRTRHIAFAEVSGMPNYFQVDEDKDVQDVAFGDGHAIALTTDGDIYVIGRNGNGQLGLGQDFGVEATRWTKVELDIPDDSDIVGVAAGPRASFILTSRGTQET</sequence>
<dbReference type="PANTHER" id="PTHR45982:SF1">
    <property type="entry name" value="REGULATOR OF CHROMOSOME CONDENSATION"/>
    <property type="match status" value="1"/>
</dbReference>
<reference evidence="2 3" key="1">
    <citation type="journal article" date="2016" name="PLoS Pathog.">
        <title>Biosynthesis of antibiotic leucinostatins in bio-control fungus Purpureocillium lilacinum and their inhibition on phytophthora revealed by genome mining.</title>
        <authorList>
            <person name="Wang G."/>
            <person name="Liu Z."/>
            <person name="Lin R."/>
            <person name="Li E."/>
            <person name="Mao Z."/>
            <person name="Ling J."/>
            <person name="Yang Y."/>
            <person name="Yin W.B."/>
            <person name="Xie B."/>
        </authorList>
    </citation>
    <scope>NUCLEOTIDE SEQUENCE [LARGE SCALE GENOMIC DNA]</scope>
    <source>
        <strain evidence="2">170</strain>
    </source>
</reference>
<dbReference type="EMBL" id="LSBJ02000002">
    <property type="protein sequence ID" value="OAQ71035.1"/>
    <property type="molecule type" value="Genomic_DNA"/>
</dbReference>
<dbReference type="GO" id="GO:0005085">
    <property type="term" value="F:guanyl-nucleotide exchange factor activity"/>
    <property type="evidence" value="ECO:0007669"/>
    <property type="project" value="TreeGrafter"/>
</dbReference>
<dbReference type="AlphaFoldDB" id="A0A179FZD6"/>
<dbReference type="PANTHER" id="PTHR45982">
    <property type="entry name" value="REGULATOR OF CHROMOSOME CONDENSATION"/>
    <property type="match status" value="1"/>
</dbReference>
<dbReference type="GO" id="GO:0005737">
    <property type="term" value="C:cytoplasm"/>
    <property type="evidence" value="ECO:0007669"/>
    <property type="project" value="TreeGrafter"/>
</dbReference>
<dbReference type="KEGG" id="pchm:VFPPC_03400"/>
<accession>A0A179FZD6</accession>
<comment type="caution">
    <text evidence="2">The sequence shown here is derived from an EMBL/GenBank/DDBJ whole genome shotgun (WGS) entry which is preliminary data.</text>
</comment>
<feature type="repeat" description="RCC1" evidence="1">
    <location>
        <begin position="265"/>
        <end position="320"/>
    </location>
</feature>
<feature type="repeat" description="RCC1" evidence="1">
    <location>
        <begin position="210"/>
        <end position="264"/>
    </location>
</feature>
<dbReference type="OrthoDB" id="5370059at2759"/>
<proteinExistence type="predicted"/>
<dbReference type="Gene3D" id="2.130.10.30">
    <property type="entry name" value="Regulator of chromosome condensation 1/beta-lactamase-inhibitor protein II"/>
    <property type="match status" value="1"/>
</dbReference>
<dbReference type="GeneID" id="28846900"/>
<organism evidence="2 3">
    <name type="scientific">Pochonia chlamydosporia 170</name>
    <dbReference type="NCBI Taxonomy" id="1380566"/>
    <lineage>
        <taxon>Eukaryota</taxon>
        <taxon>Fungi</taxon>
        <taxon>Dikarya</taxon>
        <taxon>Ascomycota</taxon>
        <taxon>Pezizomycotina</taxon>
        <taxon>Sordariomycetes</taxon>
        <taxon>Hypocreomycetidae</taxon>
        <taxon>Hypocreales</taxon>
        <taxon>Clavicipitaceae</taxon>
        <taxon>Pochonia</taxon>
    </lineage>
</organism>
<evidence type="ECO:0000313" key="2">
    <source>
        <dbReference type="EMBL" id="OAQ71035.1"/>
    </source>
</evidence>
<dbReference type="SUPFAM" id="SSF50985">
    <property type="entry name" value="RCC1/BLIP-II"/>
    <property type="match status" value="1"/>
</dbReference>
<dbReference type="InterPro" id="IPR009091">
    <property type="entry name" value="RCC1/BLIP-II"/>
</dbReference>
<dbReference type="PROSITE" id="PS50012">
    <property type="entry name" value="RCC1_3"/>
    <property type="match status" value="2"/>
</dbReference>
<dbReference type="Pfam" id="PF13540">
    <property type="entry name" value="RCC1_2"/>
    <property type="match status" value="1"/>
</dbReference>
<evidence type="ECO:0000256" key="1">
    <source>
        <dbReference type="PROSITE-ProRule" id="PRU00235"/>
    </source>
</evidence>
<keyword evidence="3" id="KW-1185">Reference proteome</keyword>
<dbReference type="RefSeq" id="XP_018147572.1">
    <property type="nucleotide sequence ID" value="XM_018282906.1"/>
</dbReference>